<dbReference type="RefSeq" id="WP_073332609.1">
    <property type="nucleotide sequence ID" value="NZ_FQYO01000005.1"/>
</dbReference>
<accession>A0A1M6GXR7</accession>
<dbReference type="EMBL" id="FQYO01000005">
    <property type="protein sequence ID" value="SHJ14690.1"/>
    <property type="molecule type" value="Genomic_DNA"/>
</dbReference>
<evidence type="ECO:0000256" key="7">
    <source>
        <dbReference type="ARBA" id="ARBA00032903"/>
    </source>
</evidence>
<gene>
    <name evidence="9" type="ORF">SAMN05444417_2986</name>
</gene>
<comment type="pathway">
    <text evidence="2">Cofactor biosynthesis; tetrahydrofolate biosynthesis; 2-amino-4-hydroxy-6-hydroxymethyl-7,8-dihydropteridine diphosphate from 7,8-dihydroneopterin triphosphate: step 3/4.</text>
</comment>
<dbReference type="GO" id="GO:0005737">
    <property type="term" value="C:cytoplasm"/>
    <property type="evidence" value="ECO:0007669"/>
    <property type="project" value="TreeGrafter"/>
</dbReference>
<evidence type="ECO:0000259" key="8">
    <source>
        <dbReference type="SMART" id="SM00905"/>
    </source>
</evidence>
<keyword evidence="10" id="KW-1185">Reference proteome</keyword>
<feature type="domain" description="Dihydroneopterin aldolase/epimerase" evidence="8">
    <location>
        <begin position="27"/>
        <end position="135"/>
    </location>
</feature>
<dbReference type="PANTHER" id="PTHR42844">
    <property type="entry name" value="DIHYDRONEOPTERIN ALDOLASE 1-RELATED"/>
    <property type="match status" value="1"/>
</dbReference>
<evidence type="ECO:0000256" key="3">
    <source>
        <dbReference type="ARBA" id="ARBA00005708"/>
    </source>
</evidence>
<dbReference type="OrthoDB" id="7678026at2"/>
<dbReference type="STRING" id="1447782.SAMN05444417_2986"/>
<dbReference type="AlphaFoldDB" id="A0A1M6GXR7"/>
<evidence type="ECO:0000256" key="5">
    <source>
        <dbReference type="ARBA" id="ARBA00022909"/>
    </source>
</evidence>
<dbReference type="PANTHER" id="PTHR42844:SF1">
    <property type="entry name" value="DIHYDRONEOPTERIN ALDOLASE 1-RELATED"/>
    <property type="match status" value="1"/>
</dbReference>
<protein>
    <recommendedName>
        <fullName evidence="4">dihydroneopterin aldolase</fullName>
        <ecNumber evidence="4">4.1.2.25</ecNumber>
    </recommendedName>
    <alternativeName>
        <fullName evidence="7">7,8-dihydroneopterin aldolase</fullName>
    </alternativeName>
</protein>
<dbReference type="GO" id="GO:0004150">
    <property type="term" value="F:dihydroneopterin aldolase activity"/>
    <property type="evidence" value="ECO:0007669"/>
    <property type="project" value="UniProtKB-EC"/>
</dbReference>
<keyword evidence="5" id="KW-0289">Folate biosynthesis</keyword>
<dbReference type="Proteomes" id="UP000184292">
    <property type="component" value="Unassembled WGS sequence"/>
</dbReference>
<keyword evidence="6" id="KW-0456">Lyase</keyword>
<comment type="similarity">
    <text evidence="3">Belongs to the DHNA family.</text>
</comment>
<evidence type="ECO:0000313" key="9">
    <source>
        <dbReference type="EMBL" id="SHJ14690.1"/>
    </source>
</evidence>
<dbReference type="Pfam" id="PF02152">
    <property type="entry name" value="FolB"/>
    <property type="match status" value="1"/>
</dbReference>
<dbReference type="SMART" id="SM00905">
    <property type="entry name" value="FolB"/>
    <property type="match status" value="1"/>
</dbReference>
<evidence type="ECO:0000256" key="6">
    <source>
        <dbReference type="ARBA" id="ARBA00023239"/>
    </source>
</evidence>
<dbReference type="InterPro" id="IPR043133">
    <property type="entry name" value="GTP-CH-I_C/QueF"/>
</dbReference>
<dbReference type="SUPFAM" id="SSF55620">
    <property type="entry name" value="Tetrahydrobiopterin biosynthesis enzymes-like"/>
    <property type="match status" value="1"/>
</dbReference>
<reference evidence="9 10" key="1">
    <citation type="submission" date="2016-11" db="EMBL/GenBank/DDBJ databases">
        <authorList>
            <person name="Jaros S."/>
            <person name="Januszkiewicz K."/>
            <person name="Wedrychowicz H."/>
        </authorList>
    </citation>
    <scope>NUCLEOTIDE SEQUENCE [LARGE SCALE GENOMIC DNA]</scope>
    <source>
        <strain evidence="9 10">DSM 100565</strain>
    </source>
</reference>
<dbReference type="EC" id="4.1.2.25" evidence="4"/>
<proteinExistence type="inferred from homology"/>
<evidence type="ECO:0000256" key="1">
    <source>
        <dbReference type="ARBA" id="ARBA00001353"/>
    </source>
</evidence>
<sequence length="256" mass="26160">MTDDASAFAPLESRAAASAGPAGGDRISLRDHVVEVEIGAFGEERGQTQRLRISVVAEVCGTGAGGADDVDSILSYDRITAAVGAAVAAGRVDLLETLAERIAAGVLAEPQAARVHVRVEKLDRGPGDLGVEIVRDGGAAGPRRFRIGTPLAAEEEGAQPPGGAAILCVTPAMRALPAAEGEARRRIALLALDQAAWAAGGRLGLPVVATRTELEHMAGQGRACVWAPARMLLDSGETPETGGDLATWLAAYGSMA</sequence>
<name>A0A1M6GXR7_9RHOB</name>
<evidence type="ECO:0000256" key="2">
    <source>
        <dbReference type="ARBA" id="ARBA00005013"/>
    </source>
</evidence>
<comment type="catalytic activity">
    <reaction evidence="1">
        <text>7,8-dihydroneopterin = 6-hydroxymethyl-7,8-dihydropterin + glycolaldehyde</text>
        <dbReference type="Rhea" id="RHEA:10540"/>
        <dbReference type="ChEBI" id="CHEBI:17001"/>
        <dbReference type="ChEBI" id="CHEBI:17071"/>
        <dbReference type="ChEBI" id="CHEBI:44841"/>
        <dbReference type="EC" id="4.1.2.25"/>
    </reaction>
</comment>
<evidence type="ECO:0000256" key="4">
    <source>
        <dbReference type="ARBA" id="ARBA00013043"/>
    </source>
</evidence>
<dbReference type="GO" id="GO:0046656">
    <property type="term" value="P:folic acid biosynthetic process"/>
    <property type="evidence" value="ECO:0007669"/>
    <property type="project" value="UniProtKB-KW"/>
</dbReference>
<organism evidence="9 10">
    <name type="scientific">Wenxinia saemankumensis</name>
    <dbReference type="NCBI Taxonomy" id="1447782"/>
    <lineage>
        <taxon>Bacteria</taxon>
        <taxon>Pseudomonadati</taxon>
        <taxon>Pseudomonadota</taxon>
        <taxon>Alphaproteobacteria</taxon>
        <taxon>Rhodobacterales</taxon>
        <taxon>Roseobacteraceae</taxon>
        <taxon>Wenxinia</taxon>
    </lineage>
</organism>
<dbReference type="InterPro" id="IPR006156">
    <property type="entry name" value="Dihydroneopterin_aldolase"/>
</dbReference>
<dbReference type="InterPro" id="IPR006157">
    <property type="entry name" value="FolB_dom"/>
</dbReference>
<evidence type="ECO:0000313" key="10">
    <source>
        <dbReference type="Proteomes" id="UP000184292"/>
    </source>
</evidence>
<dbReference type="Gene3D" id="3.30.1130.10">
    <property type="match status" value="1"/>
</dbReference>